<dbReference type="PANTHER" id="PTHR40074:SF2">
    <property type="entry name" value="O-ACETYLTRANSFERASE WECH"/>
    <property type="match status" value="1"/>
</dbReference>
<dbReference type="RefSeq" id="WP_176954151.1">
    <property type="nucleotide sequence ID" value="NZ_FNRQ01000003.1"/>
</dbReference>
<dbReference type="Proteomes" id="UP000198638">
    <property type="component" value="Unassembled WGS sequence"/>
</dbReference>
<feature type="transmembrane region" description="Helical" evidence="7">
    <location>
        <begin position="246"/>
        <end position="269"/>
    </location>
</feature>
<comment type="subcellular location">
    <subcellularLocation>
        <location evidence="1">Cell membrane</location>
        <topology evidence="1">Multi-pass membrane protein</topology>
    </subcellularLocation>
</comment>
<keyword evidence="4 7" id="KW-0812">Transmembrane</keyword>
<keyword evidence="9" id="KW-0012">Acyltransferase</keyword>
<dbReference type="AlphaFoldDB" id="A0A1H4EEQ5"/>
<feature type="transmembrane region" description="Helical" evidence="7">
    <location>
        <begin position="289"/>
        <end position="306"/>
    </location>
</feature>
<keyword evidence="9" id="KW-0808">Transferase</keyword>
<name>A0A1H4EEQ5_9BURK</name>
<feature type="transmembrane region" description="Helical" evidence="7">
    <location>
        <begin position="49"/>
        <end position="70"/>
    </location>
</feature>
<keyword evidence="6 7" id="KW-0472">Membrane</keyword>
<feature type="transmembrane region" description="Helical" evidence="7">
    <location>
        <begin position="214"/>
        <end position="234"/>
    </location>
</feature>
<evidence type="ECO:0000256" key="5">
    <source>
        <dbReference type="ARBA" id="ARBA00022989"/>
    </source>
</evidence>
<comment type="similarity">
    <text evidence="2">Belongs to the acyltransferase 3 family.</text>
</comment>
<reference evidence="10" key="1">
    <citation type="submission" date="2016-10" db="EMBL/GenBank/DDBJ databases">
        <authorList>
            <person name="Varghese N."/>
            <person name="Submissions S."/>
        </authorList>
    </citation>
    <scope>NUCLEOTIDE SEQUENCE [LARGE SCALE GENOMIC DNA]</scope>
    <source>
        <strain evidence="10">LMG 24000</strain>
    </source>
</reference>
<organism evidence="9 10">
    <name type="scientific">Paraburkholderia sartisoli</name>
    <dbReference type="NCBI Taxonomy" id="83784"/>
    <lineage>
        <taxon>Bacteria</taxon>
        <taxon>Pseudomonadati</taxon>
        <taxon>Pseudomonadota</taxon>
        <taxon>Betaproteobacteria</taxon>
        <taxon>Burkholderiales</taxon>
        <taxon>Burkholderiaceae</taxon>
        <taxon>Paraburkholderia</taxon>
    </lineage>
</organism>
<dbReference type="GO" id="GO:0005886">
    <property type="term" value="C:plasma membrane"/>
    <property type="evidence" value="ECO:0007669"/>
    <property type="project" value="UniProtKB-SubCell"/>
</dbReference>
<proteinExistence type="inferred from homology"/>
<evidence type="ECO:0000256" key="4">
    <source>
        <dbReference type="ARBA" id="ARBA00022692"/>
    </source>
</evidence>
<evidence type="ECO:0000256" key="6">
    <source>
        <dbReference type="ARBA" id="ARBA00023136"/>
    </source>
</evidence>
<evidence type="ECO:0000313" key="10">
    <source>
        <dbReference type="Proteomes" id="UP000198638"/>
    </source>
</evidence>
<evidence type="ECO:0000256" key="3">
    <source>
        <dbReference type="ARBA" id="ARBA00022475"/>
    </source>
</evidence>
<evidence type="ECO:0000313" key="9">
    <source>
        <dbReference type="EMBL" id="SEA83446.1"/>
    </source>
</evidence>
<keyword evidence="3" id="KW-1003">Cell membrane</keyword>
<feature type="transmembrane region" description="Helical" evidence="7">
    <location>
        <begin position="318"/>
        <end position="335"/>
    </location>
</feature>
<keyword evidence="5 7" id="KW-1133">Transmembrane helix</keyword>
<dbReference type="InterPro" id="IPR002656">
    <property type="entry name" value="Acyl_transf_3_dom"/>
</dbReference>
<feature type="transmembrane region" description="Helical" evidence="7">
    <location>
        <begin position="159"/>
        <end position="179"/>
    </location>
</feature>
<keyword evidence="9" id="KW-0378">Hydrolase</keyword>
<keyword evidence="10" id="KW-1185">Reference proteome</keyword>
<evidence type="ECO:0000259" key="8">
    <source>
        <dbReference type="Pfam" id="PF01757"/>
    </source>
</evidence>
<accession>A0A1H4EEQ5</accession>
<feature type="transmembrane region" description="Helical" evidence="7">
    <location>
        <begin position="82"/>
        <end position="103"/>
    </location>
</feature>
<dbReference type="PANTHER" id="PTHR40074">
    <property type="entry name" value="O-ACETYLTRANSFERASE WECH"/>
    <property type="match status" value="1"/>
</dbReference>
<evidence type="ECO:0000256" key="1">
    <source>
        <dbReference type="ARBA" id="ARBA00004651"/>
    </source>
</evidence>
<feature type="transmembrane region" description="Helical" evidence="7">
    <location>
        <begin position="191"/>
        <end position="208"/>
    </location>
</feature>
<dbReference type="GO" id="GO:0016787">
    <property type="term" value="F:hydrolase activity"/>
    <property type="evidence" value="ECO:0007669"/>
    <property type="project" value="UniProtKB-KW"/>
</dbReference>
<dbReference type="GO" id="GO:0016413">
    <property type="term" value="F:O-acetyltransferase activity"/>
    <property type="evidence" value="ECO:0007669"/>
    <property type="project" value="TreeGrafter"/>
</dbReference>
<dbReference type="STRING" id="83784.SAMN05192564_103307"/>
<sequence length="372" mass="40766">MNADHKRFDYLEILRFILAFLTMTWHYYYFGPSVGTIDATPVHGFVIRFFSFSVEIFFIISGFIITASAVNRSPVSFLIGRVARLGPCLLVCATLSLAVGLLLGRWPTPLSYVASILIVPLAFTNGADWSYWSLRLEIIFYAVVFVTMCVANIRRSVLWIALLLTSCDVLSIASVKLFGNDVFGTAMSQYPVERYLSFFAIGMLLYQLMVAKKISIATVGALSIAVCAGAFRCYEDANRIAKLVGDTHVSAFTGGAILAVGIVAFIGFLRGTTSPQAARIFAALGSTSYPLYLIHQNMGYLIVGFVDAKLGHGIDSRPFVMIGMVLLAGGIALYLEPVLARQYRRFLTYSATTVSLAWARMPGSKRSYGDAD</sequence>
<protein>
    <submittedName>
        <fullName evidence="9">Peptidoglycan/LPS O-acetylase OafA/YrhL, contains acyltransferase and SGNH-hydrolase domains</fullName>
    </submittedName>
</protein>
<dbReference type="GO" id="GO:0009246">
    <property type="term" value="P:enterobacterial common antigen biosynthetic process"/>
    <property type="evidence" value="ECO:0007669"/>
    <property type="project" value="TreeGrafter"/>
</dbReference>
<evidence type="ECO:0000256" key="7">
    <source>
        <dbReference type="SAM" id="Phobius"/>
    </source>
</evidence>
<feature type="transmembrane region" description="Helical" evidence="7">
    <location>
        <begin position="12"/>
        <end position="29"/>
    </location>
</feature>
<dbReference type="Pfam" id="PF01757">
    <property type="entry name" value="Acyl_transf_3"/>
    <property type="match status" value="1"/>
</dbReference>
<feature type="domain" description="Acyltransferase 3" evidence="8">
    <location>
        <begin position="9"/>
        <end position="328"/>
    </location>
</feature>
<feature type="transmembrane region" description="Helical" evidence="7">
    <location>
        <begin position="134"/>
        <end position="153"/>
    </location>
</feature>
<gene>
    <name evidence="9" type="ORF">SAMN05192564_103307</name>
</gene>
<evidence type="ECO:0000256" key="2">
    <source>
        <dbReference type="ARBA" id="ARBA00007400"/>
    </source>
</evidence>
<dbReference type="EMBL" id="FNRQ01000003">
    <property type="protein sequence ID" value="SEA83446.1"/>
    <property type="molecule type" value="Genomic_DNA"/>
</dbReference>